<dbReference type="GO" id="GO:0009103">
    <property type="term" value="P:lipopolysaccharide biosynthetic process"/>
    <property type="evidence" value="ECO:0007669"/>
    <property type="project" value="TreeGrafter"/>
</dbReference>
<feature type="transmembrane region" description="Helical" evidence="1">
    <location>
        <begin position="185"/>
        <end position="204"/>
    </location>
</feature>
<feature type="domain" description="Acyltransferase 3" evidence="2">
    <location>
        <begin position="28"/>
        <end position="375"/>
    </location>
</feature>
<feature type="transmembrane region" description="Helical" evidence="1">
    <location>
        <begin position="103"/>
        <end position="122"/>
    </location>
</feature>
<feature type="transmembrane region" description="Helical" evidence="1">
    <location>
        <begin position="260"/>
        <end position="277"/>
    </location>
</feature>
<dbReference type="EMBL" id="BMGT01000001">
    <property type="protein sequence ID" value="GGG63461.1"/>
    <property type="molecule type" value="Genomic_DNA"/>
</dbReference>
<name>A0A917LXE9_9BACT</name>
<feature type="transmembrane region" description="Helical" evidence="1">
    <location>
        <begin position="35"/>
        <end position="56"/>
    </location>
</feature>
<keyword evidence="1" id="KW-0472">Membrane</keyword>
<keyword evidence="1" id="KW-0812">Transmembrane</keyword>
<dbReference type="PANTHER" id="PTHR23028">
    <property type="entry name" value="ACETYLTRANSFERASE"/>
    <property type="match status" value="1"/>
</dbReference>
<evidence type="ECO:0000259" key="2">
    <source>
        <dbReference type="Pfam" id="PF01757"/>
    </source>
</evidence>
<keyword evidence="1" id="KW-1133">Transmembrane helix</keyword>
<comment type="caution">
    <text evidence="3">The sequence shown here is derived from an EMBL/GenBank/DDBJ whole genome shotgun (WGS) entry which is preliminary data.</text>
</comment>
<dbReference type="Proteomes" id="UP000647241">
    <property type="component" value="Unassembled WGS sequence"/>
</dbReference>
<feature type="transmembrane region" description="Helical" evidence="1">
    <location>
        <begin position="357"/>
        <end position="378"/>
    </location>
</feature>
<keyword evidence="3" id="KW-0012">Acyltransferase</keyword>
<dbReference type="RefSeq" id="WP_229738981.1">
    <property type="nucleotide sequence ID" value="NZ_BMGT01000001.1"/>
</dbReference>
<feature type="transmembrane region" description="Helical" evidence="1">
    <location>
        <begin position="151"/>
        <end position="173"/>
    </location>
</feature>
<dbReference type="GO" id="GO:0016747">
    <property type="term" value="F:acyltransferase activity, transferring groups other than amino-acyl groups"/>
    <property type="evidence" value="ECO:0007669"/>
    <property type="project" value="InterPro"/>
</dbReference>
<dbReference type="InterPro" id="IPR002656">
    <property type="entry name" value="Acyl_transf_3_dom"/>
</dbReference>
<feature type="transmembrane region" description="Helical" evidence="1">
    <location>
        <begin position="62"/>
        <end position="83"/>
    </location>
</feature>
<reference evidence="3" key="2">
    <citation type="submission" date="2020-09" db="EMBL/GenBank/DDBJ databases">
        <authorList>
            <person name="Sun Q."/>
            <person name="Zhou Y."/>
        </authorList>
    </citation>
    <scope>NUCLEOTIDE SEQUENCE</scope>
    <source>
        <strain evidence="3">CGMCC 1.12997</strain>
    </source>
</reference>
<protein>
    <submittedName>
        <fullName evidence="3">Acyltransferase</fullName>
    </submittedName>
</protein>
<dbReference type="AlphaFoldDB" id="A0A917LXE9"/>
<proteinExistence type="predicted"/>
<feature type="transmembrane region" description="Helical" evidence="1">
    <location>
        <begin position="289"/>
        <end position="308"/>
    </location>
</feature>
<dbReference type="InterPro" id="IPR050879">
    <property type="entry name" value="Acyltransferase_3"/>
</dbReference>
<feature type="transmembrane region" description="Helical" evidence="1">
    <location>
        <begin position="224"/>
        <end position="248"/>
    </location>
</feature>
<keyword evidence="3" id="KW-0808">Transferase</keyword>
<dbReference type="Pfam" id="PF01757">
    <property type="entry name" value="Acyl_transf_3"/>
    <property type="match status" value="1"/>
</dbReference>
<organism evidence="3 4">
    <name type="scientific">Edaphobacter dinghuensis</name>
    <dbReference type="NCBI Taxonomy" id="1560005"/>
    <lineage>
        <taxon>Bacteria</taxon>
        <taxon>Pseudomonadati</taxon>
        <taxon>Acidobacteriota</taxon>
        <taxon>Terriglobia</taxon>
        <taxon>Terriglobales</taxon>
        <taxon>Acidobacteriaceae</taxon>
        <taxon>Edaphobacter</taxon>
    </lineage>
</organism>
<dbReference type="GO" id="GO:0016020">
    <property type="term" value="C:membrane"/>
    <property type="evidence" value="ECO:0007669"/>
    <property type="project" value="TreeGrafter"/>
</dbReference>
<dbReference type="PANTHER" id="PTHR23028:SF53">
    <property type="entry name" value="ACYL_TRANSF_3 DOMAIN-CONTAINING PROTEIN"/>
    <property type="match status" value="1"/>
</dbReference>
<reference evidence="3" key="1">
    <citation type="journal article" date="2014" name="Int. J. Syst. Evol. Microbiol.">
        <title>Complete genome sequence of Corynebacterium casei LMG S-19264T (=DSM 44701T), isolated from a smear-ripened cheese.</title>
        <authorList>
            <consortium name="US DOE Joint Genome Institute (JGI-PGF)"/>
            <person name="Walter F."/>
            <person name="Albersmeier A."/>
            <person name="Kalinowski J."/>
            <person name="Ruckert C."/>
        </authorList>
    </citation>
    <scope>NUCLEOTIDE SEQUENCE</scope>
    <source>
        <strain evidence="3">CGMCC 1.12997</strain>
    </source>
</reference>
<sequence length="408" mass="45712">MEQAQPLRYLFCGHGMTSNNEVPLLRFHGLDTLRAVAILVVMLYHLNMYSLLPAVLNPIASVGWVGVDLFFVLSGFLIGSQLLKPYLNGEVPSLKEFYARRAYRILPAYLAVLFLYLTVPSWREAPGLYAPWQYFTFTWNLFLLHYPEAHAFSHVWSLCVEEHFYLILPLLLLVFMRSPAVWKTVVLVLSIVLGGIALRAWVLYHVVLNPGVPDEMHGLLMMKFIYYPTYTRVDGLAIGVGLAILRTFRPSWWSRIARHGNLLLLCGVAAVVVALRLCNFDYPSPDLPASILFAFPALAVGFGLMVASAVCDGSILKRRVPGAAPLAVLAYSLYLTHKSVAHVTHRMLPVLTAQADWRSVCIYFVACLCAATLLYFAVERPFLRLRSRRSAKQKSAAVGSEVRLDPAI</sequence>
<accession>A0A917LXE9</accession>
<evidence type="ECO:0000256" key="1">
    <source>
        <dbReference type="SAM" id="Phobius"/>
    </source>
</evidence>
<evidence type="ECO:0000313" key="4">
    <source>
        <dbReference type="Proteomes" id="UP000647241"/>
    </source>
</evidence>
<evidence type="ECO:0000313" key="3">
    <source>
        <dbReference type="EMBL" id="GGG63461.1"/>
    </source>
</evidence>
<feature type="transmembrane region" description="Helical" evidence="1">
    <location>
        <begin position="320"/>
        <end position="337"/>
    </location>
</feature>
<keyword evidence="4" id="KW-1185">Reference proteome</keyword>
<gene>
    <name evidence="3" type="primary">oac</name>
    <name evidence="3" type="ORF">GCM10011585_01220</name>
</gene>